<dbReference type="RefSeq" id="WP_266279733.1">
    <property type="nucleotide sequence ID" value="NZ_JAPKNF010000001.1"/>
</dbReference>
<evidence type="ECO:0000313" key="7">
    <source>
        <dbReference type="Proteomes" id="UP001223743"/>
    </source>
</evidence>
<dbReference type="NCBIfam" id="TIGR02219">
    <property type="entry name" value="phage_NlpC_fam"/>
    <property type="match status" value="1"/>
</dbReference>
<evidence type="ECO:0000313" key="6">
    <source>
        <dbReference type="EMBL" id="MDQ0516337.1"/>
    </source>
</evidence>
<gene>
    <name evidence="6" type="ORF">QO015_001950</name>
</gene>
<dbReference type="Pfam" id="PF00877">
    <property type="entry name" value="NLPC_P60"/>
    <property type="match status" value="1"/>
</dbReference>
<proteinExistence type="inferred from homology"/>
<evidence type="ECO:0000256" key="3">
    <source>
        <dbReference type="ARBA" id="ARBA00022801"/>
    </source>
</evidence>
<dbReference type="PROSITE" id="PS51935">
    <property type="entry name" value="NLPC_P60"/>
    <property type="match status" value="1"/>
</dbReference>
<name>A0ABU0M5U7_9HYPH</name>
<dbReference type="Proteomes" id="UP001223743">
    <property type="component" value="Unassembled WGS sequence"/>
</dbReference>
<comment type="caution">
    <text evidence="6">The sequence shown here is derived from an EMBL/GenBank/DDBJ whole genome shotgun (WGS) entry which is preliminary data.</text>
</comment>
<protein>
    <submittedName>
        <fullName evidence="6">NlpC/P60 family putative phage cell wall peptidase</fullName>
    </submittedName>
</protein>
<comment type="similarity">
    <text evidence="1">Belongs to the peptidase C40 family.</text>
</comment>
<dbReference type="EMBL" id="JAUSWJ010000001">
    <property type="protein sequence ID" value="MDQ0516337.1"/>
    <property type="molecule type" value="Genomic_DNA"/>
</dbReference>
<evidence type="ECO:0000256" key="1">
    <source>
        <dbReference type="ARBA" id="ARBA00007074"/>
    </source>
</evidence>
<feature type="domain" description="NlpC/P60" evidence="5">
    <location>
        <begin position="7"/>
        <end position="146"/>
    </location>
</feature>
<dbReference type="InterPro" id="IPR011929">
    <property type="entry name" value="Phage_pept_NlpC/P60"/>
</dbReference>
<keyword evidence="3" id="KW-0378">Hydrolase</keyword>
<dbReference type="InterPro" id="IPR000064">
    <property type="entry name" value="NLP_P60_dom"/>
</dbReference>
<reference evidence="6 7" key="1">
    <citation type="submission" date="2023-07" db="EMBL/GenBank/DDBJ databases">
        <title>Genomic Encyclopedia of Type Strains, Phase IV (KMG-IV): sequencing the most valuable type-strain genomes for metagenomic binning, comparative biology and taxonomic classification.</title>
        <authorList>
            <person name="Goeker M."/>
        </authorList>
    </citation>
    <scope>NUCLEOTIDE SEQUENCE [LARGE SCALE GENOMIC DNA]</scope>
    <source>
        <strain evidence="6 7">B1-1</strain>
    </source>
</reference>
<accession>A0ABU0M5U7</accession>
<organism evidence="6 7">
    <name type="scientific">Kaistia geumhonensis</name>
    <dbReference type="NCBI Taxonomy" id="410839"/>
    <lineage>
        <taxon>Bacteria</taxon>
        <taxon>Pseudomonadati</taxon>
        <taxon>Pseudomonadota</taxon>
        <taxon>Alphaproteobacteria</taxon>
        <taxon>Hyphomicrobiales</taxon>
        <taxon>Kaistiaceae</taxon>
        <taxon>Kaistia</taxon>
    </lineage>
</organism>
<evidence type="ECO:0000256" key="2">
    <source>
        <dbReference type="ARBA" id="ARBA00022670"/>
    </source>
</evidence>
<keyword evidence="7" id="KW-1185">Reference proteome</keyword>
<evidence type="ECO:0000259" key="5">
    <source>
        <dbReference type="PROSITE" id="PS51935"/>
    </source>
</evidence>
<dbReference type="InterPro" id="IPR038765">
    <property type="entry name" value="Papain-like_cys_pep_sf"/>
</dbReference>
<evidence type="ECO:0000256" key="4">
    <source>
        <dbReference type="ARBA" id="ARBA00022807"/>
    </source>
</evidence>
<keyword evidence="4" id="KW-0788">Thiol protease</keyword>
<keyword evidence="2" id="KW-0645">Protease</keyword>
<sequence length="148" mass="16367">MTAAPSSIDRAAVLAVARTWVGTPYHHQASLKGVGCDCLGLIRGIWREIYGSEPELPPAYSSDWSEATGRETLLEAARRHLVPISADKAICADVVLFRWRDHLPAKHAGILIGDDRVLHSQEKDGVVAFSLTPWWRRRIAAAFRFPGL</sequence>
<dbReference type="SUPFAM" id="SSF54001">
    <property type="entry name" value="Cysteine proteinases"/>
    <property type="match status" value="1"/>
</dbReference>
<dbReference type="Gene3D" id="3.90.1720.10">
    <property type="entry name" value="endopeptidase domain like (from Nostoc punctiforme)"/>
    <property type="match status" value="1"/>
</dbReference>